<protein>
    <submittedName>
        <fullName evidence="1">Uncharacterized protein</fullName>
    </submittedName>
</protein>
<reference evidence="1 2" key="1">
    <citation type="submission" date="2017-08" db="EMBL/GenBank/DDBJ databases">
        <title>Infants hospitalized years apart are colonized by the same room-sourced microbial strains.</title>
        <authorList>
            <person name="Brooks B."/>
            <person name="Olm M.R."/>
            <person name="Firek B.A."/>
            <person name="Baker R."/>
            <person name="Thomas B.C."/>
            <person name="Morowitz M.J."/>
            <person name="Banfield J.F."/>
        </authorList>
    </citation>
    <scope>NUCLEOTIDE SEQUENCE [LARGE SCALE GENOMIC DNA]</scope>
    <source>
        <strain evidence="1">S2_003_000_R2_4</strain>
    </source>
</reference>
<sequence length="383" mass="42184">MACLRICIEHGARETAVEGVTPAKIDKTASAYIEAHWPAPRRYGRVAPGAYVLVDPHAQFLDGEELRRMAQDLQLRLFGTQGRDDLCMLTFEGEEEKVLQFSTLTEDELLAMRGGKPPPPEGRTRLIRQDGVAELAPWGSTPRVVAAKPKAEAPAPIHLGWRGVYNLGSQKFESSEIMVVRKAGAPEPQDDATFAEHDLLAFDRAVTALEADPALKAWVGVRMWSVVRAGSREAYLARLTALAPHVRERMAAVVYEVPRDLPFSAIAPLREVAPHFARVDLRVTDPGFYCQTVPEGLAQGVILQLEGEDEKSRLLKVHRFLTDRKVYAGRRMRQGLSGVRNARELELARRMGATTVAGPFICGLFAAPIAEQEAAIDELPLAV</sequence>
<proteinExistence type="predicted"/>
<dbReference type="EMBL" id="QFQZ01000087">
    <property type="protein sequence ID" value="PZR31431.1"/>
    <property type="molecule type" value="Genomic_DNA"/>
</dbReference>
<gene>
    <name evidence="1" type="ORF">DI526_19710</name>
</gene>
<dbReference type="Proteomes" id="UP000249393">
    <property type="component" value="Unassembled WGS sequence"/>
</dbReference>
<name>A0A2W5X447_9CAUL</name>
<evidence type="ECO:0000313" key="2">
    <source>
        <dbReference type="Proteomes" id="UP000249393"/>
    </source>
</evidence>
<accession>A0A2W5X447</accession>
<dbReference type="AlphaFoldDB" id="A0A2W5X447"/>
<organism evidence="1 2">
    <name type="scientific">Caulobacter segnis</name>
    <dbReference type="NCBI Taxonomy" id="88688"/>
    <lineage>
        <taxon>Bacteria</taxon>
        <taxon>Pseudomonadati</taxon>
        <taxon>Pseudomonadota</taxon>
        <taxon>Alphaproteobacteria</taxon>
        <taxon>Caulobacterales</taxon>
        <taxon>Caulobacteraceae</taxon>
        <taxon>Caulobacter</taxon>
    </lineage>
</organism>
<comment type="caution">
    <text evidence="1">The sequence shown here is derived from an EMBL/GenBank/DDBJ whole genome shotgun (WGS) entry which is preliminary data.</text>
</comment>
<dbReference type="RefSeq" id="WP_304281655.1">
    <property type="nucleotide sequence ID" value="NZ_QFQZ01000087.1"/>
</dbReference>
<evidence type="ECO:0000313" key="1">
    <source>
        <dbReference type="EMBL" id="PZR31431.1"/>
    </source>
</evidence>